<sequence>MTVGTPKSTPNPAIQALLARVPEAGLTTSRPLSMGEFIYVATRQGGGMADPSTIVPLECSGGHVITDDEVVAACAVLRLRYPLLASNVTLFNAPHFVVNMPLTPAHALRMAKDQIEFHTFEDQEQAVVALRDEWLAFDPDKALDIRERTCALWWGRDADQKSGKYVFGLITTHFVTDNRRRLNLVRRFLELLAKPGQAQAELGAHFASKAPPAPIPMSTEQLKPELNMDDEELRNAQAAFDQLPMSGISADVPGSASASAVPIPRILRKVWSTEDTTRILRACKAHGVTITHLVNVASAMSSVYDSVPSNAAPENPDDDAFYFETSQAIDLTAKVPKPMNGPADGDMEAAVRIELYPVIFRVPRTAITNTSSSAHVWEISKQFKARNDAFVQSPYFWHFLPMHFRRVTEGYNAKLAGLPALPFMSSLGDLKSVLPARYPVWTAGAAANGDAEAEIRVTDNWTAGRIDPFSLVYHLFTFDGRLHLQFRYNVNRTSDALIKPWFDRVVDTVSRSAQDP</sequence>
<dbReference type="Gene3D" id="3.30.559.10">
    <property type="entry name" value="Chloramphenicol acetyltransferase-like domain"/>
    <property type="match status" value="1"/>
</dbReference>
<gene>
    <name evidence="1" type="ORF">DAEQUDRAFT_769964</name>
</gene>
<dbReference type="PANTHER" id="PTHR42034">
    <property type="entry name" value="CHROMOSOME 7, WHOLE GENOME SHOTGUN SEQUENCE-RELATED"/>
    <property type="match status" value="1"/>
</dbReference>
<dbReference type="Gene3D" id="3.30.559.30">
    <property type="entry name" value="Nonribosomal peptide synthetase, condensation domain"/>
    <property type="match status" value="1"/>
</dbReference>
<accession>A0A165L9R3</accession>
<proteinExistence type="predicted"/>
<dbReference type="PANTHER" id="PTHR42034:SF1">
    <property type="entry name" value="CONDENSATION DOMAIN-CONTAINING PROTEIN"/>
    <property type="match status" value="1"/>
</dbReference>
<dbReference type="AlphaFoldDB" id="A0A165L9R3"/>
<evidence type="ECO:0008006" key="3">
    <source>
        <dbReference type="Google" id="ProtNLM"/>
    </source>
</evidence>
<protein>
    <recommendedName>
        <fullName evidence="3">Condensation domain-containing protein</fullName>
    </recommendedName>
</protein>
<dbReference type="Proteomes" id="UP000076727">
    <property type="component" value="Unassembled WGS sequence"/>
</dbReference>
<organism evidence="1 2">
    <name type="scientific">Daedalea quercina L-15889</name>
    <dbReference type="NCBI Taxonomy" id="1314783"/>
    <lineage>
        <taxon>Eukaryota</taxon>
        <taxon>Fungi</taxon>
        <taxon>Dikarya</taxon>
        <taxon>Basidiomycota</taxon>
        <taxon>Agaricomycotina</taxon>
        <taxon>Agaricomycetes</taxon>
        <taxon>Polyporales</taxon>
        <taxon>Fomitopsis</taxon>
    </lineage>
</organism>
<dbReference type="STRING" id="1314783.A0A165L9R3"/>
<evidence type="ECO:0000313" key="2">
    <source>
        <dbReference type="Proteomes" id="UP000076727"/>
    </source>
</evidence>
<name>A0A165L9R3_9APHY</name>
<dbReference type="OrthoDB" id="2794695at2759"/>
<keyword evidence="2" id="KW-1185">Reference proteome</keyword>
<dbReference type="InterPro" id="IPR023213">
    <property type="entry name" value="CAT-like_dom_sf"/>
</dbReference>
<dbReference type="EMBL" id="KV429140">
    <property type="protein sequence ID" value="KZT64131.1"/>
    <property type="molecule type" value="Genomic_DNA"/>
</dbReference>
<evidence type="ECO:0000313" key="1">
    <source>
        <dbReference type="EMBL" id="KZT64131.1"/>
    </source>
</evidence>
<reference evidence="1 2" key="1">
    <citation type="journal article" date="2016" name="Mol. Biol. Evol.">
        <title>Comparative Genomics of Early-Diverging Mushroom-Forming Fungi Provides Insights into the Origins of Lignocellulose Decay Capabilities.</title>
        <authorList>
            <person name="Nagy L.G."/>
            <person name="Riley R."/>
            <person name="Tritt A."/>
            <person name="Adam C."/>
            <person name="Daum C."/>
            <person name="Floudas D."/>
            <person name="Sun H."/>
            <person name="Yadav J.S."/>
            <person name="Pangilinan J."/>
            <person name="Larsson K.H."/>
            <person name="Matsuura K."/>
            <person name="Barry K."/>
            <person name="Labutti K."/>
            <person name="Kuo R."/>
            <person name="Ohm R.A."/>
            <person name="Bhattacharya S.S."/>
            <person name="Shirouzu T."/>
            <person name="Yoshinaga Y."/>
            <person name="Martin F.M."/>
            <person name="Grigoriev I.V."/>
            <person name="Hibbett D.S."/>
        </authorList>
    </citation>
    <scope>NUCLEOTIDE SEQUENCE [LARGE SCALE GENOMIC DNA]</scope>
    <source>
        <strain evidence="1 2">L-15889</strain>
    </source>
</reference>